<dbReference type="GO" id="GO:0016020">
    <property type="term" value="C:membrane"/>
    <property type="evidence" value="ECO:0007669"/>
    <property type="project" value="TreeGrafter"/>
</dbReference>
<dbReference type="SUPFAM" id="SSF53474">
    <property type="entry name" value="alpha/beta-Hydrolases"/>
    <property type="match status" value="1"/>
</dbReference>
<feature type="domain" description="AB hydrolase-1" evidence="3">
    <location>
        <begin position="115"/>
        <end position="219"/>
    </location>
</feature>
<dbReference type="EnsemblMetazoa" id="CapteT92523">
    <property type="protein sequence ID" value="CapteP92523"/>
    <property type="gene ID" value="CapteG92523"/>
</dbReference>
<dbReference type="Gene3D" id="3.40.50.1820">
    <property type="entry name" value="alpha/beta hydrolase"/>
    <property type="match status" value="1"/>
</dbReference>
<dbReference type="InterPro" id="IPR000073">
    <property type="entry name" value="AB_hydrolase_1"/>
</dbReference>
<dbReference type="Proteomes" id="UP000014760">
    <property type="component" value="Unassembled WGS sequence"/>
</dbReference>
<dbReference type="Pfam" id="PF00561">
    <property type="entry name" value="Abhydrolase_1"/>
    <property type="match status" value="1"/>
</dbReference>
<dbReference type="PANTHER" id="PTHR12277">
    <property type="entry name" value="ALPHA/BETA HYDROLASE DOMAIN-CONTAINING PROTEIN"/>
    <property type="match status" value="1"/>
</dbReference>
<evidence type="ECO:0000259" key="3">
    <source>
        <dbReference type="Pfam" id="PF00561"/>
    </source>
</evidence>
<dbReference type="OrthoDB" id="10249433at2759"/>
<dbReference type="STRING" id="283909.R7TLV8"/>
<dbReference type="EMBL" id="KB310082">
    <property type="protein sequence ID" value="ELT92541.1"/>
    <property type="molecule type" value="Genomic_DNA"/>
</dbReference>
<accession>R7TLV8</accession>
<evidence type="ECO:0000313" key="4">
    <source>
        <dbReference type="EMBL" id="ELT92541.1"/>
    </source>
</evidence>
<sequence>MLRLVLIALRFLQLVLKKFWALSTALLLVLLLLHWMYGSLASLAMLLLGISGLLYNAQDLLLYRPEDPPQSRLYVESPATYGLLHENIFAQTKDGVSINMILIKQPSPLMGLAHTIVIFHGNAGNIGHRLPNCYALQTYLRANVVLVEYRGFGKSGGKPSEQGLYLDAACAMDYLLKRSDINPKKLVLFGRSLGGAVAIQAASRYAANVHALIVENTFTSLPDIGRHLFDFRVIRCLPKICFKNKYPSDQRISHLSVPSLFLSGSSDNLIPPIMMHKLYELSCSPLKRLAKFPAGTHNDTWMSPGYYETMNRFLVEVSAPVDCACIHVSPQVDSYSHKGASTSASYSVDLPFDDGGAAFSV</sequence>
<dbReference type="HOGENOM" id="CLU_029375_2_0_1"/>
<dbReference type="ESTHER" id="capte-r7tlv8">
    <property type="family name" value="ABHD13-BEM46"/>
</dbReference>
<dbReference type="OMA" id="WLPEQGY"/>
<dbReference type="AlphaFoldDB" id="R7TLV8"/>
<organism evidence="4">
    <name type="scientific">Capitella teleta</name>
    <name type="common">Polychaete worm</name>
    <dbReference type="NCBI Taxonomy" id="283909"/>
    <lineage>
        <taxon>Eukaryota</taxon>
        <taxon>Metazoa</taxon>
        <taxon>Spiralia</taxon>
        <taxon>Lophotrochozoa</taxon>
        <taxon>Annelida</taxon>
        <taxon>Polychaeta</taxon>
        <taxon>Sedentaria</taxon>
        <taxon>Scolecida</taxon>
        <taxon>Capitellidae</taxon>
        <taxon>Capitella</taxon>
    </lineage>
</organism>
<dbReference type="GO" id="GO:0008474">
    <property type="term" value="F:palmitoyl-(protein) hydrolase activity"/>
    <property type="evidence" value="ECO:0007669"/>
    <property type="project" value="TreeGrafter"/>
</dbReference>
<reference evidence="6" key="1">
    <citation type="submission" date="2012-12" db="EMBL/GenBank/DDBJ databases">
        <authorList>
            <person name="Hellsten U."/>
            <person name="Grimwood J."/>
            <person name="Chapman J.A."/>
            <person name="Shapiro H."/>
            <person name="Aerts A."/>
            <person name="Otillar R.P."/>
            <person name="Terry A.Y."/>
            <person name="Boore J.L."/>
            <person name="Simakov O."/>
            <person name="Marletaz F."/>
            <person name="Cho S.-J."/>
            <person name="Edsinger-Gonzales E."/>
            <person name="Havlak P."/>
            <person name="Kuo D.-H."/>
            <person name="Larsson T."/>
            <person name="Lv J."/>
            <person name="Arendt D."/>
            <person name="Savage R."/>
            <person name="Osoegawa K."/>
            <person name="de Jong P."/>
            <person name="Lindberg D.R."/>
            <person name="Seaver E.C."/>
            <person name="Weisblat D.A."/>
            <person name="Putnam N.H."/>
            <person name="Grigoriev I.V."/>
            <person name="Rokhsar D.S."/>
        </authorList>
    </citation>
    <scope>NUCLEOTIDE SEQUENCE</scope>
    <source>
        <strain evidence="6">I ESC-2004</strain>
    </source>
</reference>
<evidence type="ECO:0000256" key="1">
    <source>
        <dbReference type="ARBA" id="ARBA00040125"/>
    </source>
</evidence>
<gene>
    <name evidence="4" type="ORF">CAPTEDRAFT_92523</name>
</gene>
<evidence type="ECO:0000313" key="6">
    <source>
        <dbReference type="Proteomes" id="UP000014760"/>
    </source>
</evidence>
<dbReference type="PANTHER" id="PTHR12277:SF81">
    <property type="entry name" value="PROTEIN ABHD13"/>
    <property type="match status" value="1"/>
</dbReference>
<proteinExistence type="predicted"/>
<reference evidence="5" key="3">
    <citation type="submission" date="2015-06" db="UniProtKB">
        <authorList>
            <consortium name="EnsemblMetazoa"/>
        </authorList>
    </citation>
    <scope>IDENTIFICATION</scope>
</reference>
<protein>
    <recommendedName>
        <fullName evidence="1">Protein ABHD13</fullName>
    </recommendedName>
    <alternativeName>
        <fullName evidence="2">Alpha/beta hydrolase domain-containing protein 13</fullName>
    </alternativeName>
</protein>
<dbReference type="EMBL" id="AMQN01002796">
    <property type="status" value="NOT_ANNOTATED_CDS"/>
    <property type="molecule type" value="Genomic_DNA"/>
</dbReference>
<dbReference type="InterPro" id="IPR029058">
    <property type="entry name" value="AB_hydrolase_fold"/>
</dbReference>
<evidence type="ECO:0000256" key="2">
    <source>
        <dbReference type="ARBA" id="ARBA00042701"/>
    </source>
</evidence>
<reference evidence="4 6" key="2">
    <citation type="journal article" date="2013" name="Nature">
        <title>Insights into bilaterian evolution from three spiralian genomes.</title>
        <authorList>
            <person name="Simakov O."/>
            <person name="Marletaz F."/>
            <person name="Cho S.J."/>
            <person name="Edsinger-Gonzales E."/>
            <person name="Havlak P."/>
            <person name="Hellsten U."/>
            <person name="Kuo D.H."/>
            <person name="Larsson T."/>
            <person name="Lv J."/>
            <person name="Arendt D."/>
            <person name="Savage R."/>
            <person name="Osoegawa K."/>
            <person name="de Jong P."/>
            <person name="Grimwood J."/>
            <person name="Chapman J.A."/>
            <person name="Shapiro H."/>
            <person name="Aerts A."/>
            <person name="Otillar R.P."/>
            <person name="Terry A.Y."/>
            <person name="Boore J.L."/>
            <person name="Grigoriev I.V."/>
            <person name="Lindberg D.R."/>
            <person name="Seaver E.C."/>
            <person name="Weisblat D.A."/>
            <person name="Putnam N.H."/>
            <person name="Rokhsar D.S."/>
        </authorList>
    </citation>
    <scope>NUCLEOTIDE SEQUENCE</scope>
    <source>
        <strain evidence="4 6">I ESC-2004</strain>
    </source>
</reference>
<evidence type="ECO:0000313" key="5">
    <source>
        <dbReference type="EnsemblMetazoa" id="CapteP92523"/>
    </source>
</evidence>
<keyword evidence="6" id="KW-1185">Reference proteome</keyword>
<name>R7TLV8_CAPTE</name>
<dbReference type="FunCoup" id="R7TLV8">
    <property type="interactions" value="1112"/>
</dbReference>